<evidence type="ECO:0000313" key="3">
    <source>
        <dbReference type="Proteomes" id="UP000224006"/>
    </source>
</evidence>
<evidence type="ECO:0000256" key="1">
    <source>
        <dbReference type="SAM" id="MobiDB-lite"/>
    </source>
</evidence>
<feature type="compositionally biased region" description="Basic and acidic residues" evidence="1">
    <location>
        <begin position="173"/>
        <end position="191"/>
    </location>
</feature>
<feature type="region of interest" description="Disordered" evidence="1">
    <location>
        <begin position="378"/>
        <end position="465"/>
    </location>
</feature>
<dbReference type="AlphaFoldDB" id="A0A2A9MHK5"/>
<feature type="compositionally biased region" description="Basic and acidic residues" evidence="1">
    <location>
        <begin position="378"/>
        <end position="412"/>
    </location>
</feature>
<proteinExistence type="predicted"/>
<feature type="compositionally biased region" description="Low complexity" evidence="1">
    <location>
        <begin position="104"/>
        <end position="114"/>
    </location>
</feature>
<dbReference type="VEuPathDB" id="ToxoDB:BESB_048460"/>
<name>A0A2A9MHK5_BESBE</name>
<sequence length="541" mass="57523">MDAVMVVHQLQRLAASPNPSPAVAAKLPRVAVGICYFIEHPEVGVRQQAANAVHRVVSLHAELLRNTQEGRELEAMLERHAESSKDPLIVESCQATLAIFRAGRSPSGGAAAPGNPLRSDGAATAEAAACSRADERGRSWAPLSESCPRKEGDSVMMRRGTSGPADPHAGHSGVDREEKKSAANRLGEAKEGAMSPLAASDPRRGGSPLPPPSLHAGASLQATHGPLEGEMCTVLLGLRGLAAEVRRLEGNVSLSSGVLPPAASAPPSSATPFGLQKSLFTKLDALQREIQYRLVRVPGVSSATITLNTRGLCAQLETEDLDHRPARGDGEEGDGIAVLLVRLAHDPKKRNHHLQQIRLAAGPRTLVLRAERVYDGVRRGAGGDRKRRDRRGGERSGDRDTQPRAQAHHEEAEAGLDADGGGSPPVAKGPAYLDDEAVVRGDRNDLGGLGEDESCGRAGAGEGLHGSGETAAGYSFFSRSSVLFSQSRFLGSSILPYEDDPELASRLKREKQKKVEERVKLLESQTVLDRVLGNIGKVRFW</sequence>
<comment type="caution">
    <text evidence="2">The sequence shown here is derived from an EMBL/GenBank/DDBJ whole genome shotgun (WGS) entry which is preliminary data.</text>
</comment>
<feature type="region of interest" description="Disordered" evidence="1">
    <location>
        <begin position="104"/>
        <end position="220"/>
    </location>
</feature>
<dbReference type="RefSeq" id="XP_029220663.1">
    <property type="nucleotide sequence ID" value="XM_029363297.1"/>
</dbReference>
<dbReference type="OrthoDB" id="347233at2759"/>
<reference evidence="2 3" key="1">
    <citation type="submission" date="2017-09" db="EMBL/GenBank/DDBJ databases">
        <title>Genome sequencing of Besnoitia besnoiti strain Bb-Ger1.</title>
        <authorList>
            <person name="Schares G."/>
            <person name="Venepally P."/>
            <person name="Lorenzi H.A."/>
        </authorList>
    </citation>
    <scope>NUCLEOTIDE SEQUENCE [LARGE SCALE GENOMIC DNA]</scope>
    <source>
        <strain evidence="2 3">Bb-Ger1</strain>
    </source>
</reference>
<dbReference type="GeneID" id="40309776"/>
<evidence type="ECO:0000313" key="2">
    <source>
        <dbReference type="EMBL" id="PFH36654.1"/>
    </source>
</evidence>
<gene>
    <name evidence="2" type="ORF">BESB_048460</name>
</gene>
<organism evidence="2 3">
    <name type="scientific">Besnoitia besnoiti</name>
    <name type="common">Apicomplexan protozoan</name>
    <dbReference type="NCBI Taxonomy" id="94643"/>
    <lineage>
        <taxon>Eukaryota</taxon>
        <taxon>Sar</taxon>
        <taxon>Alveolata</taxon>
        <taxon>Apicomplexa</taxon>
        <taxon>Conoidasida</taxon>
        <taxon>Coccidia</taxon>
        <taxon>Eucoccidiorida</taxon>
        <taxon>Eimeriorina</taxon>
        <taxon>Sarcocystidae</taxon>
        <taxon>Besnoitia</taxon>
    </lineage>
</organism>
<keyword evidence="3" id="KW-1185">Reference proteome</keyword>
<feature type="compositionally biased region" description="Low complexity" evidence="1">
    <location>
        <begin position="122"/>
        <end position="131"/>
    </location>
</feature>
<protein>
    <submittedName>
        <fullName evidence="2">Uncharacterized protein</fullName>
    </submittedName>
</protein>
<dbReference type="Proteomes" id="UP000224006">
    <property type="component" value="Chromosome III"/>
</dbReference>
<accession>A0A2A9MHK5</accession>
<dbReference type="KEGG" id="bbes:BESB_048460"/>
<dbReference type="EMBL" id="NWUJ01000003">
    <property type="protein sequence ID" value="PFH36654.1"/>
    <property type="molecule type" value="Genomic_DNA"/>
</dbReference>